<dbReference type="InterPro" id="IPR036390">
    <property type="entry name" value="WH_DNA-bd_sf"/>
</dbReference>
<feature type="domain" description="O-methyltransferase C-terminal" evidence="5">
    <location>
        <begin position="103"/>
        <end position="309"/>
    </location>
</feature>
<name>A0A0B8N9Y9_9NOCA</name>
<dbReference type="InterPro" id="IPR001077">
    <property type="entry name" value="COMT_C"/>
</dbReference>
<dbReference type="EMBL" id="BBYQ01000004">
    <property type="protein sequence ID" value="GAP26225.1"/>
    <property type="molecule type" value="Genomic_DNA"/>
</dbReference>
<keyword evidence="9" id="KW-1185">Reference proteome</keyword>
<dbReference type="InterPro" id="IPR036388">
    <property type="entry name" value="WH-like_DNA-bd_sf"/>
</dbReference>
<feature type="active site" description="Proton acceptor" evidence="4">
    <location>
        <position position="237"/>
    </location>
</feature>
<dbReference type="Pfam" id="PF00891">
    <property type="entry name" value="Methyltransf_2"/>
    <property type="match status" value="1"/>
</dbReference>
<dbReference type="EMBL" id="CP017839">
    <property type="protein sequence ID" value="APB01257.1"/>
    <property type="molecule type" value="Genomic_DNA"/>
</dbReference>
<evidence type="ECO:0000313" key="8">
    <source>
        <dbReference type="EMBL" id="GAP26225.1"/>
    </source>
</evidence>
<dbReference type="GO" id="GO:0008171">
    <property type="term" value="F:O-methyltransferase activity"/>
    <property type="evidence" value="ECO:0007669"/>
    <property type="project" value="InterPro"/>
</dbReference>
<evidence type="ECO:0000313" key="9">
    <source>
        <dbReference type="Proteomes" id="UP000037179"/>
    </source>
</evidence>
<proteinExistence type="predicted"/>
<dbReference type="Gene3D" id="1.10.10.10">
    <property type="entry name" value="Winged helix-like DNA-binding domain superfamily/Winged helix DNA-binding domain"/>
    <property type="match status" value="1"/>
</dbReference>
<evidence type="ECO:0000256" key="4">
    <source>
        <dbReference type="PIRSR" id="PIRSR005739-1"/>
    </source>
</evidence>
<evidence type="ECO:0000256" key="2">
    <source>
        <dbReference type="ARBA" id="ARBA00022679"/>
    </source>
</evidence>
<gene>
    <name evidence="7" type="ORF">NS506_07237</name>
    <name evidence="8" type="ORF">NSK11_contig00004-0079</name>
</gene>
<dbReference type="InterPro" id="IPR016461">
    <property type="entry name" value="COMT-like"/>
</dbReference>
<protein>
    <submittedName>
        <fullName evidence="8">Methyltransferase</fullName>
    </submittedName>
    <submittedName>
        <fullName evidence="7">Tetracenomycin polyketide synthesis 8-O-methyl transferase TcmO</fullName>
    </submittedName>
</protein>
<reference evidence="9" key="1">
    <citation type="submission" date="2015-07" db="EMBL/GenBank/DDBJ databases">
        <title>Nocardia seriolae U-1 whole genome shotgun sequence.</title>
        <authorList>
            <person name="Imajoh M."/>
            <person name="Fukumoto Y."/>
            <person name="Sukeda M."/>
            <person name="Yamane J."/>
            <person name="Yamasaki K."/>
            <person name="Shimizu M."/>
            <person name="Ohnishi K."/>
            <person name="Oshima S."/>
        </authorList>
    </citation>
    <scope>NUCLEOTIDE SEQUENCE [LARGE SCALE GENOMIC DNA]</scope>
    <source>
        <strain evidence="9">U-1</strain>
    </source>
</reference>
<dbReference type="PANTHER" id="PTHR43712:SF2">
    <property type="entry name" value="O-METHYLTRANSFERASE CICE"/>
    <property type="match status" value="1"/>
</dbReference>
<dbReference type="GeneID" id="93372823"/>
<dbReference type="InterPro" id="IPR029063">
    <property type="entry name" value="SAM-dependent_MTases_sf"/>
</dbReference>
<keyword evidence="1 8" id="KW-0489">Methyltransferase</keyword>
<evidence type="ECO:0000313" key="7">
    <source>
        <dbReference type="EMBL" id="APB01257.1"/>
    </source>
</evidence>
<dbReference type="KEGG" id="nsr:NS506_07237"/>
<dbReference type="SUPFAM" id="SSF46785">
    <property type="entry name" value="Winged helix' DNA-binding domain"/>
    <property type="match status" value="1"/>
</dbReference>
<dbReference type="InterPro" id="IPR012967">
    <property type="entry name" value="COMT_dimerisation"/>
</dbReference>
<organism evidence="8 9">
    <name type="scientific">Nocardia seriolae</name>
    <dbReference type="NCBI Taxonomy" id="37332"/>
    <lineage>
        <taxon>Bacteria</taxon>
        <taxon>Bacillati</taxon>
        <taxon>Actinomycetota</taxon>
        <taxon>Actinomycetes</taxon>
        <taxon>Mycobacteriales</taxon>
        <taxon>Nocardiaceae</taxon>
        <taxon>Nocardia</taxon>
    </lineage>
</organism>
<feature type="domain" description="O-methyltransferase dimerisation" evidence="6">
    <location>
        <begin position="10"/>
        <end position="81"/>
    </location>
</feature>
<dbReference type="GO" id="GO:0032259">
    <property type="term" value="P:methylation"/>
    <property type="evidence" value="ECO:0007669"/>
    <property type="project" value="UniProtKB-KW"/>
</dbReference>
<dbReference type="PIRSF" id="PIRSF005739">
    <property type="entry name" value="O-mtase"/>
    <property type="match status" value="1"/>
</dbReference>
<dbReference type="OrthoDB" id="582216at2"/>
<dbReference type="PROSITE" id="PS51683">
    <property type="entry name" value="SAM_OMT_II"/>
    <property type="match status" value="1"/>
</dbReference>
<dbReference type="RefSeq" id="WP_045437273.1">
    <property type="nucleotide sequence ID" value="NZ_AP017900.1"/>
</dbReference>
<dbReference type="GO" id="GO:0046983">
    <property type="term" value="F:protein dimerization activity"/>
    <property type="evidence" value="ECO:0007669"/>
    <property type="project" value="InterPro"/>
</dbReference>
<reference evidence="7 10" key="3">
    <citation type="submission" date="2016-10" db="EMBL/GenBank/DDBJ databases">
        <title>Genome sequence of Nocardia seriolae strain EM150506, isolated from Anguila japonica.</title>
        <authorList>
            <person name="Han H.-J."/>
        </authorList>
    </citation>
    <scope>NUCLEOTIDE SEQUENCE [LARGE SCALE GENOMIC DNA]</scope>
    <source>
        <strain evidence="7 10">EM150506</strain>
    </source>
</reference>
<evidence type="ECO:0000256" key="3">
    <source>
        <dbReference type="ARBA" id="ARBA00022691"/>
    </source>
</evidence>
<evidence type="ECO:0000259" key="5">
    <source>
        <dbReference type="Pfam" id="PF00891"/>
    </source>
</evidence>
<dbReference type="AlphaFoldDB" id="A0A0B8N9Y9"/>
<sequence length="328" mass="36602">MERILRIGMGFWESRTLLSAVELGVFTVLGHRQLTAEQLRREIGLHPRAARDFFDALVAMDMLRRTDDRYANTADTATYLDSTGSEYIGGFLEMAAARLYPFWGGLTEGLRTGLPQNEAGDGGDFFTALYRDPQRLYDFQRAMTGLSLPSAHAIAEVFPWHRWKTVADIGTAQGALLRTVLETNPHLHGTGFDLPAVEPIFTEYSAPVEDRSTFHPGDFFTDPLPEADVLVLGHILHDWDLPTKLMLLRKAHDALPDGGAILIYESLIDDDRRTNLGGLLMSLNMLIETPGGFDYTAADLRTWLTDTGFHDPVTEHLIGPESMVWALK</sequence>
<reference evidence="8 9" key="2">
    <citation type="journal article" date="2016" name="Genome Announc.">
        <title>Draft Genome Sequence of Erythromycin- and Oxytetracycline-Sensitive Nocardia seriolae Strain U-1 (NBRC 110359).</title>
        <authorList>
            <person name="Imajoh M."/>
            <person name="Sukeda M."/>
            <person name="Shimizu M."/>
            <person name="Yamane J."/>
            <person name="Ohnishi K."/>
            <person name="Oshima S."/>
        </authorList>
    </citation>
    <scope>NUCLEOTIDE SEQUENCE [LARGE SCALE GENOMIC DNA]</scope>
    <source>
        <strain evidence="8 9">U-1</strain>
    </source>
</reference>
<evidence type="ECO:0000313" key="10">
    <source>
        <dbReference type="Proteomes" id="UP000180166"/>
    </source>
</evidence>
<accession>A0A0B8N9Y9</accession>
<keyword evidence="2 7" id="KW-0808">Transferase</keyword>
<dbReference type="Proteomes" id="UP000180166">
    <property type="component" value="Chromosome"/>
</dbReference>
<evidence type="ECO:0000259" key="6">
    <source>
        <dbReference type="Pfam" id="PF08100"/>
    </source>
</evidence>
<evidence type="ECO:0000256" key="1">
    <source>
        <dbReference type="ARBA" id="ARBA00022603"/>
    </source>
</evidence>
<dbReference type="Pfam" id="PF08100">
    <property type="entry name" value="Dimerisation"/>
    <property type="match status" value="1"/>
</dbReference>
<dbReference type="PANTHER" id="PTHR43712">
    <property type="entry name" value="PUTATIVE (AFU_ORTHOLOGUE AFUA_4G14580)-RELATED"/>
    <property type="match status" value="1"/>
</dbReference>
<keyword evidence="3" id="KW-0949">S-adenosyl-L-methionine</keyword>
<dbReference type="SUPFAM" id="SSF53335">
    <property type="entry name" value="S-adenosyl-L-methionine-dependent methyltransferases"/>
    <property type="match status" value="1"/>
</dbReference>
<dbReference type="Proteomes" id="UP000037179">
    <property type="component" value="Unassembled WGS sequence"/>
</dbReference>
<dbReference type="Gene3D" id="3.40.50.150">
    <property type="entry name" value="Vaccinia Virus protein VP39"/>
    <property type="match status" value="1"/>
</dbReference>